<protein>
    <submittedName>
        <fullName evidence="2">Uncharacterized conserved protein, contains double-stranded beta-helix domain</fullName>
    </submittedName>
</protein>
<dbReference type="AlphaFoldDB" id="A0A485AMR6"/>
<sequence length="73" mass="7953">MQAGEKFASPGHPAGTLELFYVQTGTLTLGVQDHLYLVKTGCSATARTDVPHFYENRGESPLVFIMTVHEKAS</sequence>
<evidence type="ECO:0000313" key="2">
    <source>
        <dbReference type="EMBL" id="VFS61406.1"/>
    </source>
</evidence>
<evidence type="ECO:0000259" key="1">
    <source>
        <dbReference type="Pfam" id="PF07883"/>
    </source>
</evidence>
<feature type="domain" description="Cupin type-2" evidence="1">
    <location>
        <begin position="1"/>
        <end position="67"/>
    </location>
</feature>
<dbReference type="Proteomes" id="UP000345637">
    <property type="component" value="Unassembled WGS sequence"/>
</dbReference>
<proteinExistence type="predicted"/>
<gene>
    <name evidence="2" type="ORF">NCTC12998_01515</name>
</gene>
<dbReference type="SUPFAM" id="SSF51182">
    <property type="entry name" value="RmlC-like cupins"/>
    <property type="match status" value="1"/>
</dbReference>
<organism evidence="2 3">
    <name type="scientific">Raoultella planticola</name>
    <name type="common">Klebsiella planticola</name>
    <dbReference type="NCBI Taxonomy" id="575"/>
    <lineage>
        <taxon>Bacteria</taxon>
        <taxon>Pseudomonadati</taxon>
        <taxon>Pseudomonadota</taxon>
        <taxon>Gammaproteobacteria</taxon>
        <taxon>Enterobacterales</taxon>
        <taxon>Enterobacteriaceae</taxon>
        <taxon>Klebsiella/Raoultella group</taxon>
        <taxon>Raoultella</taxon>
    </lineage>
</organism>
<dbReference type="InterPro" id="IPR014710">
    <property type="entry name" value="RmlC-like_jellyroll"/>
</dbReference>
<evidence type="ECO:0000313" key="3">
    <source>
        <dbReference type="Proteomes" id="UP000345637"/>
    </source>
</evidence>
<name>A0A485AMR6_RAOPL</name>
<reference evidence="2 3" key="1">
    <citation type="submission" date="2019-03" db="EMBL/GenBank/DDBJ databases">
        <authorList>
            <consortium name="Pathogen Informatics"/>
        </authorList>
    </citation>
    <scope>NUCLEOTIDE SEQUENCE [LARGE SCALE GENOMIC DNA]</scope>
    <source>
        <strain evidence="2 3">NCTC12998</strain>
    </source>
</reference>
<dbReference type="Gene3D" id="2.60.120.10">
    <property type="entry name" value="Jelly Rolls"/>
    <property type="match status" value="1"/>
</dbReference>
<dbReference type="Pfam" id="PF07883">
    <property type="entry name" value="Cupin_2"/>
    <property type="match status" value="1"/>
</dbReference>
<accession>A0A485AMR6</accession>
<dbReference type="InterPro" id="IPR013096">
    <property type="entry name" value="Cupin_2"/>
</dbReference>
<dbReference type="InterPro" id="IPR011051">
    <property type="entry name" value="RmlC_Cupin_sf"/>
</dbReference>
<dbReference type="EMBL" id="CAADJE010000018">
    <property type="protein sequence ID" value="VFS61406.1"/>
    <property type="molecule type" value="Genomic_DNA"/>
</dbReference>
<dbReference type="CDD" id="cd02209">
    <property type="entry name" value="cupin_XRE_C"/>
    <property type="match status" value="1"/>
</dbReference>